<dbReference type="InterPro" id="IPR027728">
    <property type="entry name" value="Topless_fam"/>
</dbReference>
<dbReference type="AlphaFoldDB" id="A0A9Q0NN86"/>
<evidence type="ECO:0000313" key="2">
    <source>
        <dbReference type="EMBL" id="KAJ6672751.1"/>
    </source>
</evidence>
<evidence type="ECO:0000313" key="3">
    <source>
        <dbReference type="Proteomes" id="UP001151529"/>
    </source>
</evidence>
<dbReference type="Pfam" id="PF21359">
    <property type="entry name" value="zf_topless"/>
    <property type="match status" value="1"/>
</dbReference>
<dbReference type="OrthoDB" id="1602884at2759"/>
<dbReference type="InterPro" id="IPR048419">
    <property type="entry name" value="Topless_Znf"/>
</dbReference>
<reference evidence="2" key="2">
    <citation type="journal article" date="2023" name="Int. J. Mol. Sci.">
        <title>De Novo Assembly and Annotation of 11 Diverse Shrub Willow (Salix) Genomes Reveals Novel Gene Organization in Sex-Linked Regions.</title>
        <authorList>
            <person name="Hyden B."/>
            <person name="Feng K."/>
            <person name="Yates T.B."/>
            <person name="Jawdy S."/>
            <person name="Cereghino C."/>
            <person name="Smart L.B."/>
            <person name="Muchero W."/>
        </authorList>
    </citation>
    <scope>NUCLEOTIDE SEQUENCE [LARGE SCALE GENOMIC DNA]</scope>
    <source>
        <tissue evidence="2">Shoot tip</tissue>
    </source>
</reference>
<feature type="domain" description="TOPLESS zinc finger" evidence="1">
    <location>
        <begin position="8"/>
        <end position="33"/>
    </location>
</feature>
<dbReference type="GO" id="GO:0006355">
    <property type="term" value="P:regulation of DNA-templated transcription"/>
    <property type="evidence" value="ECO:0007669"/>
    <property type="project" value="InterPro"/>
</dbReference>
<dbReference type="PANTHER" id="PTHR44083">
    <property type="entry name" value="TOPLESS-RELATED PROTEIN 1-RELATED"/>
    <property type="match status" value="1"/>
</dbReference>
<proteinExistence type="predicted"/>
<accession>A0A9Q0NN86</accession>
<dbReference type="PANTHER" id="PTHR44083:SF2">
    <property type="entry name" value="TOPLESS-RELATED PROTEIN 3"/>
    <property type="match status" value="1"/>
</dbReference>
<keyword evidence="3" id="KW-1185">Reference proteome</keyword>
<comment type="caution">
    <text evidence="2">The sequence shown here is derived from an EMBL/GenBank/DDBJ whole genome shotgun (WGS) entry which is preliminary data.</text>
</comment>
<sequence length="110" mass="11478">MLKKIDNLNWQHQLCKNPKPNLDIKTLFIDHTCSPTNGPLAPAPVNLPVATVAKPASYTSLGAHGPFPVTGAAANAGALADWMTNASTPSSVQAVVVSASSIPIPRRLTI</sequence>
<evidence type="ECO:0000259" key="1">
    <source>
        <dbReference type="Pfam" id="PF21359"/>
    </source>
</evidence>
<gene>
    <name evidence="2" type="ORF">OIU85_014031</name>
</gene>
<name>A0A9Q0NN86_SALVM</name>
<protein>
    <submittedName>
        <fullName evidence="2">TOPLESS-RELATED PROTEIN 1-RELATED</fullName>
    </submittedName>
</protein>
<dbReference type="Proteomes" id="UP001151529">
    <property type="component" value="Chromosome 12"/>
</dbReference>
<reference evidence="2" key="1">
    <citation type="submission" date="2022-11" db="EMBL/GenBank/DDBJ databases">
        <authorList>
            <person name="Hyden B.L."/>
            <person name="Feng K."/>
            <person name="Yates T."/>
            <person name="Jawdy S."/>
            <person name="Smart L.B."/>
            <person name="Muchero W."/>
        </authorList>
    </citation>
    <scope>NUCLEOTIDE SEQUENCE</scope>
    <source>
        <tissue evidence="2">Shoot tip</tissue>
    </source>
</reference>
<dbReference type="EMBL" id="JAPFFL010000018">
    <property type="protein sequence ID" value="KAJ6672751.1"/>
    <property type="molecule type" value="Genomic_DNA"/>
</dbReference>
<organism evidence="2 3">
    <name type="scientific">Salix viminalis</name>
    <name type="common">Common osier</name>
    <name type="synonym">Basket willow</name>
    <dbReference type="NCBI Taxonomy" id="40686"/>
    <lineage>
        <taxon>Eukaryota</taxon>
        <taxon>Viridiplantae</taxon>
        <taxon>Streptophyta</taxon>
        <taxon>Embryophyta</taxon>
        <taxon>Tracheophyta</taxon>
        <taxon>Spermatophyta</taxon>
        <taxon>Magnoliopsida</taxon>
        <taxon>eudicotyledons</taxon>
        <taxon>Gunneridae</taxon>
        <taxon>Pentapetalae</taxon>
        <taxon>rosids</taxon>
        <taxon>fabids</taxon>
        <taxon>Malpighiales</taxon>
        <taxon>Salicaceae</taxon>
        <taxon>Saliceae</taxon>
        <taxon>Salix</taxon>
    </lineage>
</organism>